<proteinExistence type="predicted"/>
<protein>
    <submittedName>
        <fullName evidence="1">Putative Fe-S oxidoreductase</fullName>
    </submittedName>
</protein>
<dbReference type="AlphaFoldDB" id="K8WPC9"/>
<organism evidence="1 2">
    <name type="scientific">Providencia burhodogranariea DSM 19968</name>
    <dbReference type="NCBI Taxonomy" id="1141662"/>
    <lineage>
        <taxon>Bacteria</taxon>
        <taxon>Pseudomonadati</taxon>
        <taxon>Pseudomonadota</taxon>
        <taxon>Gammaproteobacteria</taxon>
        <taxon>Enterobacterales</taxon>
        <taxon>Morganellaceae</taxon>
        <taxon>Providencia</taxon>
    </lineage>
</organism>
<keyword evidence="2" id="KW-1185">Reference proteome</keyword>
<evidence type="ECO:0000313" key="1">
    <source>
        <dbReference type="EMBL" id="EKT62419.1"/>
    </source>
</evidence>
<gene>
    <name evidence="1" type="ORF">OOA_07525</name>
</gene>
<sequence length="161" mass="18073">MKKKKIYNFSFIALLPVNVNLFNHQPNIEFYNHMTKIHILKTDPTDNPCVNCGACCAYFRVSFYWAESESGGGLVPQELTEQITPFMSCMKGTNQKSNTRCTALSGTVGECVSCSIYTQRPTPCREFDQSWLNGIHNEACDRARAAYGLPPLEPHLPQIAC</sequence>
<accession>K8WPC9</accession>
<dbReference type="Proteomes" id="UP000009336">
    <property type="component" value="Unassembled WGS sequence"/>
</dbReference>
<dbReference type="EMBL" id="AKKL01000020">
    <property type="protein sequence ID" value="EKT62419.1"/>
    <property type="molecule type" value="Genomic_DNA"/>
</dbReference>
<dbReference type="STRING" id="1141662.OOA_07525"/>
<evidence type="ECO:0000313" key="2">
    <source>
        <dbReference type="Proteomes" id="UP000009336"/>
    </source>
</evidence>
<dbReference type="InterPro" id="IPR005358">
    <property type="entry name" value="Puta_zinc/iron-chelating_dom"/>
</dbReference>
<dbReference type="Pfam" id="PF03692">
    <property type="entry name" value="CxxCxxCC"/>
    <property type="match status" value="1"/>
</dbReference>
<reference evidence="1 2" key="1">
    <citation type="journal article" date="2012" name="BMC Genomics">
        <title>Comparative genomics of bacteria in the genus Providencia isolated from wild Drosophila melanogaster.</title>
        <authorList>
            <person name="Galac M.R."/>
            <person name="Lazzaro B.P."/>
        </authorList>
    </citation>
    <scope>NUCLEOTIDE SEQUENCE [LARGE SCALE GENOMIC DNA]</scope>
    <source>
        <strain evidence="1 2">DSM 19968</strain>
    </source>
</reference>
<name>K8WPC9_9GAMM</name>
<dbReference type="PATRIC" id="fig|1141662.3.peg.1528"/>
<comment type="caution">
    <text evidence="1">The sequence shown here is derived from an EMBL/GenBank/DDBJ whole genome shotgun (WGS) entry which is preliminary data.</text>
</comment>
<dbReference type="HOGENOM" id="CLU_123885_2_0_6"/>
<dbReference type="eggNOG" id="COG0727">
    <property type="taxonomic scope" value="Bacteria"/>
</dbReference>